<keyword evidence="4" id="KW-0812">Transmembrane</keyword>
<keyword evidence="6" id="KW-0472">Membrane</keyword>
<dbReference type="PANTHER" id="PTHR31485">
    <property type="entry name" value="PEPTIDYL SERINE ALPHA-GALACTOSYLTRANSFERASE"/>
    <property type="match status" value="1"/>
</dbReference>
<dbReference type="Pfam" id="PF23452">
    <property type="entry name" value="HPAT"/>
    <property type="match status" value="1"/>
</dbReference>
<evidence type="ECO:0000313" key="8">
    <source>
        <dbReference type="EMBL" id="GFH15989.1"/>
    </source>
</evidence>
<organism evidence="8 9">
    <name type="scientific">Haematococcus lacustris</name>
    <name type="common">Green alga</name>
    <name type="synonym">Haematococcus pluvialis</name>
    <dbReference type="NCBI Taxonomy" id="44745"/>
    <lineage>
        <taxon>Eukaryota</taxon>
        <taxon>Viridiplantae</taxon>
        <taxon>Chlorophyta</taxon>
        <taxon>core chlorophytes</taxon>
        <taxon>Chlorophyceae</taxon>
        <taxon>CS clade</taxon>
        <taxon>Chlamydomonadales</taxon>
        <taxon>Haematococcaceae</taxon>
        <taxon>Haematococcus</taxon>
    </lineage>
</organism>
<dbReference type="GO" id="GO:0016020">
    <property type="term" value="C:membrane"/>
    <property type="evidence" value="ECO:0007669"/>
    <property type="project" value="UniProtKB-SubCell"/>
</dbReference>
<evidence type="ECO:0000256" key="4">
    <source>
        <dbReference type="ARBA" id="ARBA00022692"/>
    </source>
</evidence>
<comment type="subcellular location">
    <subcellularLocation>
        <location evidence="1">Membrane</location>
        <topology evidence="1">Single-pass membrane protein</topology>
    </subcellularLocation>
</comment>
<dbReference type="PANTHER" id="PTHR31485:SF4">
    <property type="entry name" value="HYDROXYPROLINE O-ARABINOSYLTRANSFERASE RDN1"/>
    <property type="match status" value="1"/>
</dbReference>
<dbReference type="GO" id="GO:0016757">
    <property type="term" value="F:glycosyltransferase activity"/>
    <property type="evidence" value="ECO:0007669"/>
    <property type="project" value="UniProtKB-KW"/>
</dbReference>
<evidence type="ECO:0000256" key="3">
    <source>
        <dbReference type="ARBA" id="ARBA00022679"/>
    </source>
</evidence>
<dbReference type="Proteomes" id="UP000485058">
    <property type="component" value="Unassembled WGS sequence"/>
</dbReference>
<accession>A0A699Z9S9</accession>
<evidence type="ECO:0000259" key="7">
    <source>
        <dbReference type="Pfam" id="PF23452"/>
    </source>
</evidence>
<keyword evidence="2" id="KW-0328">Glycosyltransferase</keyword>
<evidence type="ECO:0000256" key="1">
    <source>
        <dbReference type="ARBA" id="ARBA00004167"/>
    </source>
</evidence>
<feature type="non-terminal residue" evidence="8">
    <location>
        <position position="1"/>
    </location>
</feature>
<keyword evidence="3" id="KW-0808">Transferase</keyword>
<dbReference type="EMBL" id="BLLF01000930">
    <property type="protein sequence ID" value="GFH15989.1"/>
    <property type="molecule type" value="Genomic_DNA"/>
</dbReference>
<evidence type="ECO:0000256" key="6">
    <source>
        <dbReference type="ARBA" id="ARBA00023136"/>
    </source>
</evidence>
<comment type="caution">
    <text evidence="8">The sequence shown here is derived from an EMBL/GenBank/DDBJ whole genome shotgun (WGS) entry which is preliminary data.</text>
</comment>
<evidence type="ECO:0000256" key="2">
    <source>
        <dbReference type="ARBA" id="ARBA00022676"/>
    </source>
</evidence>
<keyword evidence="9" id="KW-1185">Reference proteome</keyword>
<gene>
    <name evidence="8" type="ORF">HaLaN_12330</name>
</gene>
<reference evidence="8 9" key="1">
    <citation type="submission" date="2020-02" db="EMBL/GenBank/DDBJ databases">
        <title>Draft genome sequence of Haematococcus lacustris strain NIES-144.</title>
        <authorList>
            <person name="Morimoto D."/>
            <person name="Nakagawa S."/>
            <person name="Yoshida T."/>
            <person name="Sawayama S."/>
        </authorList>
    </citation>
    <scope>NUCLEOTIDE SEQUENCE [LARGE SCALE GENOMIC DNA]</scope>
    <source>
        <strain evidence="8 9">NIES-144</strain>
    </source>
</reference>
<sequence length="203" mass="22984">MQGEVSTAALFTYMNPLEYPSIVRSFIGKVPEAEVLLAAQLAQVPRIGNSPTFISVRDFRKLAPVWYNTTMEVFADPKAYSAWNWIVEMYGYTLATYRTGLHKGLSFLAHPPFDDNLVNEAGQPYYLMHLTYPMRYNSSGKIVETLEEADWFFDKRSYGARPPPRNLPLPPAFVNNGLVALVINMLNEATNAIPCWDEGLAFY</sequence>
<evidence type="ECO:0000313" key="9">
    <source>
        <dbReference type="Proteomes" id="UP000485058"/>
    </source>
</evidence>
<dbReference type="AlphaFoldDB" id="A0A699Z9S9"/>
<proteinExistence type="predicted"/>
<keyword evidence="5" id="KW-1133">Transmembrane helix</keyword>
<feature type="domain" description="Hydroxyproline O-arabinosyltransferase-like" evidence="7">
    <location>
        <begin position="2"/>
        <end position="197"/>
    </location>
</feature>
<dbReference type="InterPro" id="IPR056508">
    <property type="entry name" value="HPAT-like"/>
</dbReference>
<protein>
    <recommendedName>
        <fullName evidence="7">Hydroxyproline O-arabinosyltransferase-like domain-containing protein</fullName>
    </recommendedName>
</protein>
<name>A0A699Z9S9_HAELA</name>
<dbReference type="InterPro" id="IPR044845">
    <property type="entry name" value="HPAT/SRGT1-like"/>
</dbReference>
<evidence type="ECO:0000256" key="5">
    <source>
        <dbReference type="ARBA" id="ARBA00022989"/>
    </source>
</evidence>